<protein>
    <recommendedName>
        <fullName evidence="4">VanZ-like domain-containing protein</fullName>
    </recommendedName>
</protein>
<feature type="transmembrane region" description="Helical" evidence="1">
    <location>
        <begin position="110"/>
        <end position="128"/>
    </location>
</feature>
<feature type="transmembrane region" description="Helical" evidence="1">
    <location>
        <begin position="80"/>
        <end position="98"/>
    </location>
</feature>
<evidence type="ECO:0000313" key="2">
    <source>
        <dbReference type="EMBL" id="KPH71247.1"/>
    </source>
</evidence>
<proteinExistence type="predicted"/>
<name>A0ABR5MFS6_9BACI</name>
<sequence length="163" mass="19158">MPYDSDRSSPRIGTIRYRDLKPWLSAEMKENKRNKEKMHDKKFFNPILLAMIIGNFLIAVSWMPSWQLDDGMFGDDSPSFLVNIINFMLLIIVGTYWREKVRWYRSLRDVGLLLFAHLLGWAFLRLFQTVPAGMFDAIIVDGLTLALFNGIFFIMFRTLRKLL</sequence>
<evidence type="ECO:0000313" key="3">
    <source>
        <dbReference type="Proteomes" id="UP000037854"/>
    </source>
</evidence>
<feature type="transmembrane region" description="Helical" evidence="1">
    <location>
        <begin position="134"/>
        <end position="156"/>
    </location>
</feature>
<dbReference type="Proteomes" id="UP000037854">
    <property type="component" value="Unassembled WGS sequence"/>
</dbReference>
<reference evidence="2 3" key="1">
    <citation type="submission" date="2015-07" db="EMBL/GenBank/DDBJ databases">
        <title>High-quality draft genome sequence of Oceanobacillus caeni HM6, a bacillus isolated from a human feces.</title>
        <authorList>
            <person name="Kumar J."/>
            <person name="Verma M.K."/>
            <person name="Pandey R."/>
            <person name="Bhambi M."/>
            <person name="Chauhan N."/>
        </authorList>
    </citation>
    <scope>NUCLEOTIDE SEQUENCE [LARGE SCALE GENOMIC DNA]</scope>
    <source>
        <strain evidence="2 3">HM6</strain>
    </source>
</reference>
<keyword evidence="1" id="KW-1133">Transmembrane helix</keyword>
<dbReference type="EMBL" id="LGTK01000084">
    <property type="protein sequence ID" value="KPH71247.1"/>
    <property type="molecule type" value="Genomic_DNA"/>
</dbReference>
<gene>
    <name evidence="2" type="ORF">AFL42_15795</name>
</gene>
<evidence type="ECO:0000256" key="1">
    <source>
        <dbReference type="SAM" id="Phobius"/>
    </source>
</evidence>
<accession>A0ABR5MFS6</accession>
<feature type="transmembrane region" description="Helical" evidence="1">
    <location>
        <begin position="43"/>
        <end position="60"/>
    </location>
</feature>
<organism evidence="2 3">
    <name type="scientific">Oceanobacillus caeni</name>
    <dbReference type="NCBI Taxonomy" id="405946"/>
    <lineage>
        <taxon>Bacteria</taxon>
        <taxon>Bacillati</taxon>
        <taxon>Bacillota</taxon>
        <taxon>Bacilli</taxon>
        <taxon>Bacillales</taxon>
        <taxon>Bacillaceae</taxon>
        <taxon>Oceanobacillus</taxon>
    </lineage>
</organism>
<keyword evidence="1" id="KW-0472">Membrane</keyword>
<keyword evidence="3" id="KW-1185">Reference proteome</keyword>
<evidence type="ECO:0008006" key="4">
    <source>
        <dbReference type="Google" id="ProtNLM"/>
    </source>
</evidence>
<keyword evidence="1" id="KW-0812">Transmembrane</keyword>
<comment type="caution">
    <text evidence="2">The sequence shown here is derived from an EMBL/GenBank/DDBJ whole genome shotgun (WGS) entry which is preliminary data.</text>
</comment>